<dbReference type="Gene3D" id="1.20.120.900">
    <property type="entry name" value="Pex19, mPTS binding domain"/>
    <property type="match status" value="1"/>
</dbReference>
<dbReference type="Proteomes" id="UP000570595">
    <property type="component" value="Unassembled WGS sequence"/>
</dbReference>
<dbReference type="EMBL" id="JABAHT010000276">
    <property type="protein sequence ID" value="KAF4659244.1"/>
    <property type="molecule type" value="Genomic_DNA"/>
</dbReference>
<name>A0A2K8DP98_PEROL</name>
<reference evidence="2" key="2">
    <citation type="journal article" date="2018" name="Genome Biol. Evol.">
        <title>Distribution and Evolution of Peroxisomes in Alveolates (Apicomplexa, Dinoflagellates, Ciliates).</title>
        <authorList>
            <person name="Ludewig-Klingner A.-K."/>
            <person name="Michael V."/>
            <person name="Jarek M."/>
            <person name="Brinkmann H."/>
            <person name="Petersen J."/>
        </authorList>
    </citation>
    <scope>NUCLEOTIDE SEQUENCE</scope>
    <source>
        <strain evidence="2">PRA-181</strain>
    </source>
</reference>
<evidence type="ECO:0000313" key="2">
    <source>
        <dbReference type="EMBL" id="AND95699.1"/>
    </source>
</evidence>
<feature type="compositionally biased region" description="Basic and acidic residues" evidence="1">
    <location>
        <begin position="23"/>
        <end position="45"/>
    </location>
</feature>
<dbReference type="GO" id="GO:0033328">
    <property type="term" value="F:peroxisome membrane targeting sequence binding"/>
    <property type="evidence" value="ECO:0007669"/>
    <property type="project" value="TreeGrafter"/>
</dbReference>
<dbReference type="AlphaFoldDB" id="A0A2K8DP98"/>
<dbReference type="GO" id="GO:0005778">
    <property type="term" value="C:peroxisomal membrane"/>
    <property type="evidence" value="ECO:0007669"/>
    <property type="project" value="TreeGrafter"/>
</dbReference>
<evidence type="ECO:0000313" key="4">
    <source>
        <dbReference type="Proteomes" id="UP000570595"/>
    </source>
</evidence>
<keyword evidence="2" id="KW-0675">Receptor</keyword>
<gene>
    <name evidence="2" type="primary">Pex19</name>
    <name evidence="3" type="ORF">FOZ61_004881</name>
</gene>
<feature type="region of interest" description="Disordered" evidence="1">
    <location>
        <begin position="287"/>
        <end position="312"/>
    </location>
</feature>
<sequence>MPVANHESSPELSDELDDLIESTLKEMDNAKAEEGRGTEGSREKATTAAAGASVEGKEQASTLEQSLNDLVKGLSESAQRGGEDDEEDLQKLMEAMRKLDLGDDEEFMKEINGLTKGMFAKEAIREPIVKIRDELQVFLASDEGKNLDEKERERCTLILRKYAAVLEVYDKSEGDALTDAEQQEASRLFGELQALGPPPEEVVERIVPPTAAATAAASSSSGGEEGKHAAAPASKEDAEEFAQFLKGMGFGSDTSASEGNPAGMDEESAKVMKEMIDNPDLLRQMMGDLDKAMQDASSKDGGGDKPPQCSIM</sequence>
<dbReference type="PANTHER" id="PTHR12774">
    <property type="entry name" value="PEROXISOMAL BIOGENESIS FACTOR 19"/>
    <property type="match status" value="1"/>
</dbReference>
<feature type="compositionally biased region" description="Polar residues" evidence="1">
    <location>
        <begin position="59"/>
        <end position="68"/>
    </location>
</feature>
<dbReference type="GO" id="GO:0045046">
    <property type="term" value="P:protein import into peroxisome membrane"/>
    <property type="evidence" value="ECO:0007669"/>
    <property type="project" value="TreeGrafter"/>
</dbReference>
<dbReference type="InterPro" id="IPR038322">
    <property type="entry name" value="Pex19_C_sf"/>
</dbReference>
<dbReference type="PANTHER" id="PTHR12774:SF2">
    <property type="entry name" value="PEROXISOMAL BIOGENESIS FACTOR 19"/>
    <property type="match status" value="1"/>
</dbReference>
<dbReference type="OrthoDB" id="10423927at2759"/>
<evidence type="ECO:0000256" key="1">
    <source>
        <dbReference type="SAM" id="MobiDB-lite"/>
    </source>
</evidence>
<feature type="compositionally biased region" description="Basic and acidic residues" evidence="1">
    <location>
        <begin position="288"/>
        <end position="303"/>
    </location>
</feature>
<feature type="region of interest" description="Disordered" evidence="1">
    <location>
        <begin position="248"/>
        <end position="267"/>
    </location>
</feature>
<evidence type="ECO:0000313" key="3">
    <source>
        <dbReference type="EMBL" id="KAF4659244.1"/>
    </source>
</evidence>
<feature type="compositionally biased region" description="Low complexity" evidence="1">
    <location>
        <begin position="207"/>
        <end position="222"/>
    </location>
</feature>
<feature type="compositionally biased region" description="Polar residues" evidence="1">
    <location>
        <begin position="1"/>
        <end position="11"/>
    </location>
</feature>
<dbReference type="EMBL" id="KR704789">
    <property type="protein sequence ID" value="AND95699.1"/>
    <property type="molecule type" value="mRNA"/>
</dbReference>
<proteinExistence type="evidence at transcript level"/>
<accession>A0A2K8DP98</accession>
<protein>
    <submittedName>
        <fullName evidence="2">Peroxisomal membrane protein receptor Pex19</fullName>
    </submittedName>
</protein>
<dbReference type="Pfam" id="PF04614">
    <property type="entry name" value="Pex19"/>
    <property type="match status" value="1"/>
</dbReference>
<dbReference type="InterPro" id="IPR006708">
    <property type="entry name" value="Pex19"/>
</dbReference>
<organism evidence="2">
    <name type="scientific">Perkinsus olseni</name>
    <name type="common">Perkinsus atlanticus</name>
    <dbReference type="NCBI Taxonomy" id="32597"/>
    <lineage>
        <taxon>Eukaryota</taxon>
        <taxon>Sar</taxon>
        <taxon>Alveolata</taxon>
        <taxon>Perkinsozoa</taxon>
        <taxon>Perkinsea</taxon>
        <taxon>Perkinsida</taxon>
        <taxon>Perkinsidae</taxon>
        <taxon>Perkinsus</taxon>
    </lineage>
</organism>
<reference evidence="3 4" key="3">
    <citation type="submission" date="2020-04" db="EMBL/GenBank/DDBJ databases">
        <title>Perkinsus olseni comparative genomics.</title>
        <authorList>
            <person name="Bogema D.R."/>
        </authorList>
    </citation>
    <scope>NUCLEOTIDE SEQUENCE [LARGE SCALE GENOMIC DNA]</scope>
    <source>
        <strain evidence="3">ATCC PRA-179</strain>
    </source>
</reference>
<feature type="region of interest" description="Disordered" evidence="1">
    <location>
        <begin position="207"/>
        <end position="241"/>
    </location>
</feature>
<feature type="region of interest" description="Disordered" evidence="1">
    <location>
        <begin position="1"/>
        <end position="88"/>
    </location>
</feature>
<reference evidence="2" key="1">
    <citation type="submission" date="2015-05" db="EMBL/GenBank/DDBJ databases">
        <authorList>
            <person name="Wang D.B."/>
            <person name="Wang M."/>
        </authorList>
    </citation>
    <scope>NUCLEOTIDE SEQUENCE</scope>
    <source>
        <strain evidence="2">PRA-181</strain>
    </source>
</reference>